<dbReference type="EMBL" id="JABAYA010000002">
    <property type="protein sequence ID" value="KAF7732497.1"/>
    <property type="molecule type" value="Genomic_DNA"/>
</dbReference>
<protein>
    <submittedName>
        <fullName evidence="1">Uncharacterized protein</fullName>
    </submittedName>
</protein>
<evidence type="ECO:0000313" key="2">
    <source>
        <dbReference type="Proteomes" id="UP000605846"/>
    </source>
</evidence>
<name>A0A8H7BY47_9FUNG</name>
<gene>
    <name evidence="1" type="ORF">EC973_003243</name>
</gene>
<evidence type="ECO:0000313" key="1">
    <source>
        <dbReference type="EMBL" id="KAF7732497.1"/>
    </source>
</evidence>
<dbReference type="Proteomes" id="UP000605846">
    <property type="component" value="Unassembled WGS sequence"/>
</dbReference>
<reference evidence="1" key="1">
    <citation type="submission" date="2020-01" db="EMBL/GenBank/DDBJ databases">
        <title>Genome Sequencing of Three Apophysomyces-Like Fungal Strains Confirms a Novel Fungal Genus in the Mucoromycota with divergent Burkholderia-like Endosymbiotic Bacteria.</title>
        <authorList>
            <person name="Stajich J.E."/>
            <person name="Macias A.M."/>
            <person name="Carter-House D."/>
            <person name="Lovett B."/>
            <person name="Kasson L.R."/>
            <person name="Berry K."/>
            <person name="Grigoriev I."/>
            <person name="Chang Y."/>
            <person name="Spatafora J."/>
            <person name="Kasson M.T."/>
        </authorList>
    </citation>
    <scope>NUCLEOTIDE SEQUENCE</scope>
    <source>
        <strain evidence="1">NRRL A-21654</strain>
    </source>
</reference>
<proteinExistence type="predicted"/>
<dbReference type="AlphaFoldDB" id="A0A8H7BY47"/>
<keyword evidence="2" id="KW-1185">Reference proteome</keyword>
<organism evidence="1 2">
    <name type="scientific">Apophysomyces ossiformis</name>
    <dbReference type="NCBI Taxonomy" id="679940"/>
    <lineage>
        <taxon>Eukaryota</taxon>
        <taxon>Fungi</taxon>
        <taxon>Fungi incertae sedis</taxon>
        <taxon>Mucoromycota</taxon>
        <taxon>Mucoromycotina</taxon>
        <taxon>Mucoromycetes</taxon>
        <taxon>Mucorales</taxon>
        <taxon>Mucorineae</taxon>
        <taxon>Mucoraceae</taxon>
        <taxon>Apophysomyces</taxon>
    </lineage>
</organism>
<comment type="caution">
    <text evidence="1">The sequence shown here is derived from an EMBL/GenBank/DDBJ whole genome shotgun (WGS) entry which is preliminary data.</text>
</comment>
<accession>A0A8H7BY47</accession>
<sequence>MDIARYLESVGVKHAISPVQEPALVVIDDFSGFFEQEPDIMSRQLDSVIQNIKALCKAGFLVLVSSRGTYAYMPGIKAGWNANQKFYEERWIPYMDVRLLMSKLMNGEVQCNILKAKDVVRDTRDYAQC</sequence>